<proteinExistence type="predicted"/>
<organism evidence="1 2">
    <name type="scientific">Holdemania filiformis DSM 12042</name>
    <dbReference type="NCBI Taxonomy" id="545696"/>
    <lineage>
        <taxon>Bacteria</taxon>
        <taxon>Bacillati</taxon>
        <taxon>Bacillota</taxon>
        <taxon>Erysipelotrichia</taxon>
        <taxon>Erysipelotrichales</taxon>
        <taxon>Erysipelotrichaceae</taxon>
        <taxon>Holdemania</taxon>
    </lineage>
</organism>
<dbReference type="AlphaFoldDB" id="B9Y5X6"/>
<protein>
    <submittedName>
        <fullName evidence="1">Uncharacterized protein</fullName>
    </submittedName>
</protein>
<gene>
    <name evidence="1" type="ORF">HOLDEFILI_01207</name>
</gene>
<reference evidence="1 2" key="2">
    <citation type="submission" date="2009-02" db="EMBL/GenBank/DDBJ databases">
        <title>Draft genome sequence of Holdemania filiformis DSM 12042.</title>
        <authorList>
            <person name="Sudarsanam P."/>
            <person name="Ley R."/>
            <person name="Guruge J."/>
            <person name="Turnbaugh P.J."/>
            <person name="Mahowald M."/>
            <person name="Liep D."/>
            <person name="Gordon J."/>
        </authorList>
    </citation>
    <scope>NUCLEOTIDE SEQUENCE [LARGE SCALE GENOMIC DNA]</scope>
    <source>
        <strain evidence="1 2">DSM 12042</strain>
    </source>
</reference>
<comment type="caution">
    <text evidence="1">The sequence shown here is derived from an EMBL/GenBank/DDBJ whole genome shotgun (WGS) entry which is preliminary data.</text>
</comment>
<evidence type="ECO:0000313" key="1">
    <source>
        <dbReference type="EMBL" id="EEF68588.1"/>
    </source>
</evidence>
<evidence type="ECO:0000313" key="2">
    <source>
        <dbReference type="Proteomes" id="UP000005950"/>
    </source>
</evidence>
<reference evidence="1 2" key="1">
    <citation type="submission" date="2008-12" db="EMBL/GenBank/DDBJ databases">
        <authorList>
            <person name="Fulton L."/>
            <person name="Clifton S."/>
            <person name="Fulton B."/>
            <person name="Xu J."/>
            <person name="Minx P."/>
            <person name="Pepin K.H."/>
            <person name="Johnson M."/>
            <person name="Bhonagiri V."/>
            <person name="Nash W.E."/>
            <person name="Mardis E.R."/>
            <person name="Wilson R.K."/>
        </authorList>
    </citation>
    <scope>NUCLEOTIDE SEQUENCE [LARGE SCALE GENOMIC DNA]</scope>
    <source>
        <strain evidence="1 2">DSM 12042</strain>
    </source>
</reference>
<accession>B9Y5X6</accession>
<dbReference type="STRING" id="545696.HOLDEFILI_01207"/>
<sequence length="47" mass="5653">MFSSSFFISLFFKLYHSRSPSFDRHRNCKNSFMIEQMACRCFLGLSF</sequence>
<dbReference type="HOGENOM" id="CLU_3168954_0_0_9"/>
<dbReference type="EMBL" id="ACCF01000071">
    <property type="protein sequence ID" value="EEF68588.1"/>
    <property type="molecule type" value="Genomic_DNA"/>
</dbReference>
<name>B9Y5X6_9FIRM</name>
<dbReference type="Proteomes" id="UP000005950">
    <property type="component" value="Unassembled WGS sequence"/>
</dbReference>